<dbReference type="InterPro" id="IPR007493">
    <property type="entry name" value="DUF538"/>
</dbReference>
<reference evidence="1 2" key="1">
    <citation type="journal article" date="2015" name="Proc. Natl. Acad. Sci. U.S.A.">
        <title>The resurrection genome of Boea hygrometrica: A blueprint for survival of dehydration.</title>
        <authorList>
            <person name="Xiao L."/>
            <person name="Yang G."/>
            <person name="Zhang L."/>
            <person name="Yang X."/>
            <person name="Zhao S."/>
            <person name="Ji Z."/>
            <person name="Zhou Q."/>
            <person name="Hu M."/>
            <person name="Wang Y."/>
            <person name="Chen M."/>
            <person name="Xu Y."/>
            <person name="Jin H."/>
            <person name="Xiao X."/>
            <person name="Hu G."/>
            <person name="Bao F."/>
            <person name="Hu Y."/>
            <person name="Wan P."/>
            <person name="Li L."/>
            <person name="Deng X."/>
            <person name="Kuang T."/>
            <person name="Xiang C."/>
            <person name="Zhu J.K."/>
            <person name="Oliver M.J."/>
            <person name="He Y."/>
        </authorList>
    </citation>
    <scope>NUCLEOTIDE SEQUENCE [LARGE SCALE GENOMIC DNA]</scope>
    <source>
        <strain evidence="2">cv. XS01</strain>
    </source>
</reference>
<dbReference type="SUPFAM" id="SSF141562">
    <property type="entry name" value="At5g01610-like"/>
    <property type="match status" value="1"/>
</dbReference>
<dbReference type="Proteomes" id="UP000250235">
    <property type="component" value="Unassembled WGS sequence"/>
</dbReference>
<dbReference type="AlphaFoldDB" id="A0A2Z7CXH7"/>
<accession>A0A2Z7CXH7</accession>
<name>A0A2Z7CXH7_9LAMI</name>
<dbReference type="EMBL" id="KQ992022">
    <property type="protein sequence ID" value="KZV51045.1"/>
    <property type="molecule type" value="Genomic_DNA"/>
</dbReference>
<gene>
    <name evidence="1" type="ORF">F511_01837</name>
</gene>
<evidence type="ECO:0000313" key="2">
    <source>
        <dbReference type="Proteomes" id="UP000250235"/>
    </source>
</evidence>
<sequence length="157" mass="17812">MSKVDKLIEAQSKGAQIFHGEAVCIAKIAEIFQEFSVPSSIFPLKEIIEVGLNRSSGFIWSKQRSKTEHEFKKMGQTILYDVVITCFVEQRHMQKLTGVKTKKLLFSLPISEMIFGFTSDDKVKVVTSTGLYRVHHISEFENEDGTLDTNRLPNISL</sequence>
<proteinExistence type="predicted"/>
<organism evidence="1 2">
    <name type="scientific">Dorcoceras hygrometricum</name>
    <dbReference type="NCBI Taxonomy" id="472368"/>
    <lineage>
        <taxon>Eukaryota</taxon>
        <taxon>Viridiplantae</taxon>
        <taxon>Streptophyta</taxon>
        <taxon>Embryophyta</taxon>
        <taxon>Tracheophyta</taxon>
        <taxon>Spermatophyta</taxon>
        <taxon>Magnoliopsida</taxon>
        <taxon>eudicotyledons</taxon>
        <taxon>Gunneridae</taxon>
        <taxon>Pentapetalae</taxon>
        <taxon>asterids</taxon>
        <taxon>lamiids</taxon>
        <taxon>Lamiales</taxon>
        <taxon>Gesneriaceae</taxon>
        <taxon>Didymocarpoideae</taxon>
        <taxon>Trichosporeae</taxon>
        <taxon>Loxocarpinae</taxon>
        <taxon>Dorcoceras</taxon>
    </lineage>
</organism>
<dbReference type="InterPro" id="IPR036758">
    <property type="entry name" value="At5g01610-like"/>
</dbReference>
<evidence type="ECO:0000313" key="1">
    <source>
        <dbReference type="EMBL" id="KZV51045.1"/>
    </source>
</evidence>
<dbReference type="PANTHER" id="PTHR31676:SF7">
    <property type="entry name" value="DUF538 DOMAIN-CONTAINING PROTEIN"/>
    <property type="match status" value="1"/>
</dbReference>
<protein>
    <submittedName>
        <fullName evidence="1">Uncharacterized protein</fullName>
    </submittedName>
</protein>
<dbReference type="Gene3D" id="2.30.240.10">
    <property type="entry name" value="At5g01610-like"/>
    <property type="match status" value="1"/>
</dbReference>
<dbReference type="OrthoDB" id="905938at2759"/>
<dbReference type="PANTHER" id="PTHR31676">
    <property type="entry name" value="T31J12.3 PROTEIN-RELATED"/>
    <property type="match status" value="1"/>
</dbReference>
<keyword evidence="2" id="KW-1185">Reference proteome</keyword>
<dbReference type="Pfam" id="PF04398">
    <property type="entry name" value="DUF538"/>
    <property type="match status" value="1"/>
</dbReference>